<protein>
    <submittedName>
        <fullName evidence="1">Uncharacterized protein</fullName>
    </submittedName>
</protein>
<keyword evidence="2" id="KW-1185">Reference proteome</keyword>
<proteinExistence type="predicted"/>
<gene>
    <name evidence="1" type="ORF">BP00DRAFT_278928</name>
</gene>
<name>A0A2V5HYH8_9EURO</name>
<organism evidence="1 2">
    <name type="scientific">Aspergillus indologenus CBS 114.80</name>
    <dbReference type="NCBI Taxonomy" id="1450541"/>
    <lineage>
        <taxon>Eukaryota</taxon>
        <taxon>Fungi</taxon>
        <taxon>Dikarya</taxon>
        <taxon>Ascomycota</taxon>
        <taxon>Pezizomycotina</taxon>
        <taxon>Eurotiomycetes</taxon>
        <taxon>Eurotiomycetidae</taxon>
        <taxon>Eurotiales</taxon>
        <taxon>Aspergillaceae</taxon>
        <taxon>Aspergillus</taxon>
        <taxon>Aspergillus subgen. Circumdati</taxon>
    </lineage>
</organism>
<sequence>MRSWVLQRRLCRTQIEFSGEFAASAAISSRFGVYAIIPGYALQASRSQATWTEDDKHFGESTKTNCLRQLKLDHTREKDRGPLKAPDSATHGHYSLNASCLPRSEKTEVRPVLIIKATHAKHESELARHVCSTHTNGSSSLSTEDQTCCGGFKAARIV</sequence>
<dbReference type="AlphaFoldDB" id="A0A2V5HYH8"/>
<evidence type="ECO:0000313" key="2">
    <source>
        <dbReference type="Proteomes" id="UP000248817"/>
    </source>
</evidence>
<dbReference type="EMBL" id="KZ825561">
    <property type="protein sequence ID" value="PYI27802.1"/>
    <property type="molecule type" value="Genomic_DNA"/>
</dbReference>
<reference evidence="1 2" key="1">
    <citation type="submission" date="2018-02" db="EMBL/GenBank/DDBJ databases">
        <title>The genomes of Aspergillus section Nigri reveals drivers in fungal speciation.</title>
        <authorList>
            <consortium name="DOE Joint Genome Institute"/>
            <person name="Vesth T.C."/>
            <person name="Nybo J."/>
            <person name="Theobald S."/>
            <person name="Brandl J."/>
            <person name="Frisvad J.C."/>
            <person name="Nielsen K.F."/>
            <person name="Lyhne E.K."/>
            <person name="Kogle M.E."/>
            <person name="Kuo A."/>
            <person name="Riley R."/>
            <person name="Clum A."/>
            <person name="Nolan M."/>
            <person name="Lipzen A."/>
            <person name="Salamov A."/>
            <person name="Henrissat B."/>
            <person name="Wiebenga A."/>
            <person name="De vries R.P."/>
            <person name="Grigoriev I.V."/>
            <person name="Mortensen U.H."/>
            <person name="Andersen M.R."/>
            <person name="Baker S.E."/>
        </authorList>
    </citation>
    <scope>NUCLEOTIDE SEQUENCE [LARGE SCALE GENOMIC DNA]</scope>
    <source>
        <strain evidence="1 2">CBS 114.80</strain>
    </source>
</reference>
<accession>A0A2V5HYH8</accession>
<dbReference type="Proteomes" id="UP000248817">
    <property type="component" value="Unassembled WGS sequence"/>
</dbReference>
<evidence type="ECO:0000313" key="1">
    <source>
        <dbReference type="EMBL" id="PYI27802.1"/>
    </source>
</evidence>